<evidence type="ECO:0000256" key="1">
    <source>
        <dbReference type="SAM" id="MobiDB-lite"/>
    </source>
</evidence>
<proteinExistence type="predicted"/>
<evidence type="ECO:0000313" key="3">
    <source>
        <dbReference type="Proteomes" id="UP000492821"/>
    </source>
</evidence>
<protein>
    <submittedName>
        <fullName evidence="4">Protein quiver</fullName>
    </submittedName>
</protein>
<dbReference type="Proteomes" id="UP000492821">
    <property type="component" value="Unassembled WGS sequence"/>
</dbReference>
<feature type="region of interest" description="Disordered" evidence="1">
    <location>
        <begin position="149"/>
        <end position="178"/>
    </location>
</feature>
<sequence length="212" mass="23159">MIRLIVILLLTSTISTALRCYHCGHPSRMITPDIWIHKTATCAKRKIVQCSPAAVACVVVRVAHPRIGFGASGCSEDAVTGCDVHELPGTNTTVQRCQCHGDLCNVDLHLSALASYGEPVYVENYQLQLLESIPATTTTLATVNSTRTKSKGHKHVHGQRLHYKNHHGHRTRPPITATMPTKSVSAGSCTSRFGFLFFLATLSVICLQKLFI</sequence>
<feature type="chain" id="PRO_5029015668" evidence="2">
    <location>
        <begin position="18"/>
        <end position="212"/>
    </location>
</feature>
<evidence type="ECO:0000256" key="2">
    <source>
        <dbReference type="SAM" id="SignalP"/>
    </source>
</evidence>
<feature type="compositionally biased region" description="Basic residues" evidence="1">
    <location>
        <begin position="149"/>
        <end position="172"/>
    </location>
</feature>
<organism evidence="3 4">
    <name type="scientific">Panagrellus redivivus</name>
    <name type="common">Microworm</name>
    <dbReference type="NCBI Taxonomy" id="6233"/>
    <lineage>
        <taxon>Eukaryota</taxon>
        <taxon>Metazoa</taxon>
        <taxon>Ecdysozoa</taxon>
        <taxon>Nematoda</taxon>
        <taxon>Chromadorea</taxon>
        <taxon>Rhabditida</taxon>
        <taxon>Tylenchina</taxon>
        <taxon>Panagrolaimomorpha</taxon>
        <taxon>Panagrolaimoidea</taxon>
        <taxon>Panagrolaimidae</taxon>
        <taxon>Panagrellus</taxon>
    </lineage>
</organism>
<reference evidence="4" key="2">
    <citation type="submission" date="2020-10" db="UniProtKB">
        <authorList>
            <consortium name="WormBaseParasite"/>
        </authorList>
    </citation>
    <scope>IDENTIFICATION</scope>
</reference>
<name>A0A7E4UV60_PANRE</name>
<reference evidence="3" key="1">
    <citation type="journal article" date="2013" name="Genetics">
        <title>The draft genome and transcriptome of Panagrellus redivivus are shaped by the harsh demands of a free-living lifestyle.</title>
        <authorList>
            <person name="Srinivasan J."/>
            <person name="Dillman A.R."/>
            <person name="Macchietto M.G."/>
            <person name="Heikkinen L."/>
            <person name="Lakso M."/>
            <person name="Fracchia K.M."/>
            <person name="Antoshechkin I."/>
            <person name="Mortazavi A."/>
            <person name="Wong G."/>
            <person name="Sternberg P.W."/>
        </authorList>
    </citation>
    <scope>NUCLEOTIDE SEQUENCE [LARGE SCALE GENOMIC DNA]</scope>
    <source>
        <strain evidence="3">MT8872</strain>
    </source>
</reference>
<evidence type="ECO:0000313" key="4">
    <source>
        <dbReference type="WBParaSite" id="Pan_g13224.t1"/>
    </source>
</evidence>
<feature type="signal peptide" evidence="2">
    <location>
        <begin position="1"/>
        <end position="17"/>
    </location>
</feature>
<dbReference type="AlphaFoldDB" id="A0A7E4UV60"/>
<keyword evidence="3" id="KW-1185">Reference proteome</keyword>
<accession>A0A7E4UV60</accession>
<keyword evidence="2" id="KW-0732">Signal</keyword>
<dbReference type="WBParaSite" id="Pan_g13224.t1">
    <property type="protein sequence ID" value="Pan_g13224.t1"/>
    <property type="gene ID" value="Pan_g13224"/>
</dbReference>